<dbReference type="Pfam" id="PF22725">
    <property type="entry name" value="GFO_IDH_MocA_C3"/>
    <property type="match status" value="1"/>
</dbReference>
<dbReference type="Pfam" id="PF01408">
    <property type="entry name" value="GFO_IDH_MocA"/>
    <property type="match status" value="1"/>
</dbReference>
<dbReference type="Gene3D" id="3.40.50.720">
    <property type="entry name" value="NAD(P)-binding Rossmann-like Domain"/>
    <property type="match status" value="1"/>
</dbReference>
<comment type="caution">
    <text evidence="4">The sequence shown here is derived from an EMBL/GenBank/DDBJ whole genome shotgun (WGS) entry which is preliminary data.</text>
</comment>
<gene>
    <name evidence="4" type="ORF">KC717_01725</name>
</gene>
<dbReference type="InterPro" id="IPR050463">
    <property type="entry name" value="Gfo/Idh/MocA_oxidrdct_glycsds"/>
</dbReference>
<feature type="domain" description="GFO/IDH/MocA-like oxidoreductase" evidence="3">
    <location>
        <begin position="133"/>
        <end position="259"/>
    </location>
</feature>
<reference evidence="4" key="2">
    <citation type="journal article" date="2021" name="Microbiome">
        <title>Successional dynamics and alternative stable states in a saline activated sludge microbial community over 9 years.</title>
        <authorList>
            <person name="Wang Y."/>
            <person name="Ye J."/>
            <person name="Ju F."/>
            <person name="Liu L."/>
            <person name="Boyd J.A."/>
            <person name="Deng Y."/>
            <person name="Parks D.H."/>
            <person name="Jiang X."/>
            <person name="Yin X."/>
            <person name="Woodcroft B.J."/>
            <person name="Tyson G.W."/>
            <person name="Hugenholtz P."/>
            <person name="Polz M.F."/>
            <person name="Zhang T."/>
        </authorList>
    </citation>
    <scope>NUCLEOTIDE SEQUENCE</scope>
    <source>
        <strain evidence="4">HKST-UBA11</strain>
    </source>
</reference>
<dbReference type="PANTHER" id="PTHR43818:SF11">
    <property type="entry name" value="BCDNA.GH03377"/>
    <property type="match status" value="1"/>
</dbReference>
<name>A0A955RKD8_9BACT</name>
<dbReference type="SUPFAM" id="SSF51735">
    <property type="entry name" value="NAD(P)-binding Rossmann-fold domains"/>
    <property type="match status" value="1"/>
</dbReference>
<dbReference type="GO" id="GO:0000166">
    <property type="term" value="F:nucleotide binding"/>
    <property type="evidence" value="ECO:0007669"/>
    <property type="project" value="InterPro"/>
</dbReference>
<reference evidence="4" key="1">
    <citation type="submission" date="2020-04" db="EMBL/GenBank/DDBJ databases">
        <authorList>
            <person name="Zhang T."/>
        </authorList>
    </citation>
    <scope>NUCLEOTIDE SEQUENCE</scope>
    <source>
        <strain evidence="4">HKST-UBA11</strain>
    </source>
</reference>
<dbReference type="AlphaFoldDB" id="A0A955RKD8"/>
<dbReference type="InterPro" id="IPR036291">
    <property type="entry name" value="NAD(P)-bd_dom_sf"/>
</dbReference>
<dbReference type="Proteomes" id="UP000754563">
    <property type="component" value="Unassembled WGS sequence"/>
</dbReference>
<keyword evidence="1" id="KW-0560">Oxidoreductase</keyword>
<dbReference type="PANTHER" id="PTHR43818">
    <property type="entry name" value="BCDNA.GH03377"/>
    <property type="match status" value="1"/>
</dbReference>
<evidence type="ECO:0000313" key="5">
    <source>
        <dbReference type="Proteomes" id="UP000754563"/>
    </source>
</evidence>
<evidence type="ECO:0000313" key="4">
    <source>
        <dbReference type="EMBL" id="MCA9385347.1"/>
    </source>
</evidence>
<accession>A0A955RKD8</accession>
<dbReference type="InterPro" id="IPR055170">
    <property type="entry name" value="GFO_IDH_MocA-like_dom"/>
</dbReference>
<proteinExistence type="predicted"/>
<organism evidence="4 5">
    <name type="scientific">Candidatus Dojkabacteria bacterium</name>
    <dbReference type="NCBI Taxonomy" id="2099670"/>
    <lineage>
        <taxon>Bacteria</taxon>
        <taxon>Candidatus Dojkabacteria</taxon>
    </lineage>
</organism>
<dbReference type="SUPFAM" id="SSF55347">
    <property type="entry name" value="Glyceraldehyde-3-phosphate dehydrogenase-like, C-terminal domain"/>
    <property type="match status" value="1"/>
</dbReference>
<protein>
    <submittedName>
        <fullName evidence="4">Gfo/Idh/MocA family oxidoreductase</fullName>
    </submittedName>
</protein>
<evidence type="ECO:0000259" key="2">
    <source>
        <dbReference type="Pfam" id="PF01408"/>
    </source>
</evidence>
<dbReference type="EMBL" id="JAGQLH010000014">
    <property type="protein sequence ID" value="MCA9385347.1"/>
    <property type="molecule type" value="Genomic_DNA"/>
</dbReference>
<evidence type="ECO:0000259" key="3">
    <source>
        <dbReference type="Pfam" id="PF22725"/>
    </source>
</evidence>
<dbReference type="Gene3D" id="3.30.360.10">
    <property type="entry name" value="Dihydrodipicolinate Reductase, domain 2"/>
    <property type="match status" value="1"/>
</dbReference>
<evidence type="ECO:0000256" key="1">
    <source>
        <dbReference type="ARBA" id="ARBA00023002"/>
    </source>
</evidence>
<feature type="domain" description="Gfo/Idh/MocA-like oxidoreductase N-terminal" evidence="2">
    <location>
        <begin position="4"/>
        <end position="120"/>
    </location>
</feature>
<sequence>MNTIKVAVIGTGFGQDVISVFQKLKGAEVVAIAARDEEKTKAVAEKFSVPRYYTDWKNMLDEVDIDLISIQSPNFLHKEMFEYALAKNIHILLDKPAGTTVKEIDEMIEKSKGYEKHIVINHLARFHPYIEFMRDELEKEKLGTVTAIRLAGYLPWLSTGDVDFTWALYEEHGGGIERLYVSHLIDLARFVAGMPDVKSKHIISQVIKDSKFDEQPTGATQFSGQFEFENEISVQLFANYYTQGHKDLEIQIFGTEGIIFYDSINELRVARRAGTPLVKHDIPDPLPDIQVGRSLLSKSMKYLANAYIDLINGDESKINDFCTLEAARDNLGMIL</sequence>
<dbReference type="GO" id="GO:0016491">
    <property type="term" value="F:oxidoreductase activity"/>
    <property type="evidence" value="ECO:0007669"/>
    <property type="project" value="UniProtKB-KW"/>
</dbReference>
<dbReference type="InterPro" id="IPR000683">
    <property type="entry name" value="Gfo/Idh/MocA-like_OxRdtase_N"/>
</dbReference>